<comment type="caution">
    <text evidence="1">The sequence shown here is derived from an EMBL/GenBank/DDBJ whole genome shotgun (WGS) entry which is preliminary data.</text>
</comment>
<dbReference type="NCBIfam" id="NF035925">
    <property type="entry name" value="Geo26A_fam"/>
    <property type="match status" value="1"/>
</dbReference>
<evidence type="ECO:0000313" key="2">
    <source>
        <dbReference type="Proteomes" id="UP000306426"/>
    </source>
</evidence>
<dbReference type="RefSeq" id="WP_105138830.1">
    <property type="nucleotide sequence ID" value="NZ_JAFFHN010000004.1"/>
</dbReference>
<dbReference type="Proteomes" id="UP000306426">
    <property type="component" value="Unassembled WGS sequence"/>
</dbReference>
<proteinExistence type="predicted"/>
<name>A0A4T2GZN0_STRSU</name>
<gene>
    <name evidence="1" type="ORF">E8L09_04415</name>
</gene>
<evidence type="ECO:0008006" key="3">
    <source>
        <dbReference type="Google" id="ProtNLM"/>
    </source>
</evidence>
<protein>
    <recommendedName>
        <fullName evidence="3">Lipoprotein</fullName>
    </recommendedName>
</protein>
<dbReference type="AlphaFoldDB" id="A0A4T2GZN0"/>
<evidence type="ECO:0000313" key="1">
    <source>
        <dbReference type="EMBL" id="TII04334.1"/>
    </source>
</evidence>
<organism evidence="1 2">
    <name type="scientific">Streptococcus suis</name>
    <dbReference type="NCBI Taxonomy" id="1307"/>
    <lineage>
        <taxon>Bacteria</taxon>
        <taxon>Bacillati</taxon>
        <taxon>Bacillota</taxon>
        <taxon>Bacilli</taxon>
        <taxon>Lactobacillales</taxon>
        <taxon>Streptococcaceae</taxon>
        <taxon>Streptococcus</taxon>
    </lineage>
</organism>
<sequence length="218" mass="23604">MKIKKCASILLATLVIGVSCSPISIITTFANEISVNLQTEVISEDNMHKTIRTFSPELNEYVIYTYHKDTKILDIDRGGDISSYDIYAIGAEALSANVLRAANSSMFSPWSYSSSGNRYTLKVSHISYGGNPVSKTVTRTSSNAGYIDNFMRDVDNIRNVEMDLLKTAGWELGATVIGALISGGVGAIGAITSIASVVGIANQLPPIYDRALYNYKRA</sequence>
<dbReference type="PROSITE" id="PS51257">
    <property type="entry name" value="PROKAR_LIPOPROTEIN"/>
    <property type="match status" value="1"/>
</dbReference>
<reference evidence="1 2" key="1">
    <citation type="submission" date="2019-04" db="EMBL/GenBank/DDBJ databases">
        <title>Genome analysis of Streptococcus suis strain WUSS286.</title>
        <authorList>
            <person name="Chen H."/>
            <person name="Gao X."/>
            <person name="Wu Z."/>
        </authorList>
    </citation>
    <scope>NUCLEOTIDE SEQUENCE [LARGE SCALE GENOMIC DNA]</scope>
    <source>
        <strain evidence="1 2">WUSS286</strain>
    </source>
</reference>
<accession>A0A4T2GZN0</accession>
<dbReference type="EMBL" id="SSXK01000010">
    <property type="protein sequence ID" value="TII04334.1"/>
    <property type="molecule type" value="Genomic_DNA"/>
</dbReference>